<sequence length="279" mass="28613">MAALAAAAETAGAGAPDDVVHALQAHPDLIGAPERVEPYFDWIPEVAPPPAVIEPAADLDGLAGQLEAAARATLQRAVTVEADPEARDAGAGTVPAERIRTLVAVGMEQVRALAELDPEAAAAVREDVLGDPEPSAEGPAVAAERCGAVSAAAGEAYRLAYLYEFGAVRRDTPRPQDAPDDAAARWWTNATERAALGDRLAGLLPDGCVALRESAYAVPADDDLAEAIRSAEARLALSLRDAAAAADPAARPALIERAFAAVHLAAEGGWFELAAVDAG</sequence>
<keyword evidence="2" id="KW-1185">Reference proteome</keyword>
<gene>
    <name evidence="1" type="ORF">GCM10008096_18290</name>
</gene>
<evidence type="ECO:0000313" key="1">
    <source>
        <dbReference type="EMBL" id="GHD07490.1"/>
    </source>
</evidence>
<comment type="caution">
    <text evidence="1">The sequence shown here is derived from an EMBL/GenBank/DDBJ whole genome shotgun (WGS) entry which is preliminary data.</text>
</comment>
<dbReference type="EMBL" id="BMXK01000007">
    <property type="protein sequence ID" value="GHD07490.1"/>
    <property type="molecule type" value="Genomic_DNA"/>
</dbReference>
<proteinExistence type="predicted"/>
<reference evidence="2" key="1">
    <citation type="journal article" date="2019" name="Int. J. Syst. Evol. Microbiol.">
        <title>The Global Catalogue of Microorganisms (GCM) 10K type strain sequencing project: providing services to taxonomists for standard genome sequencing and annotation.</title>
        <authorList>
            <consortium name="The Broad Institute Genomics Platform"/>
            <consortium name="The Broad Institute Genome Sequencing Center for Infectious Disease"/>
            <person name="Wu L."/>
            <person name="Ma J."/>
        </authorList>
    </citation>
    <scope>NUCLEOTIDE SEQUENCE [LARGE SCALE GENOMIC DNA]</scope>
    <source>
        <strain evidence="2">KCTC 19466</strain>
    </source>
</reference>
<organism evidence="1 2">
    <name type="scientific">Zhihengliuella salsuginis</name>
    <dbReference type="NCBI Taxonomy" id="578222"/>
    <lineage>
        <taxon>Bacteria</taxon>
        <taxon>Bacillati</taxon>
        <taxon>Actinomycetota</taxon>
        <taxon>Actinomycetes</taxon>
        <taxon>Micrococcales</taxon>
        <taxon>Micrococcaceae</taxon>
        <taxon>Zhihengliuella</taxon>
    </lineage>
</organism>
<accession>A0ABQ3GHQ9</accession>
<evidence type="ECO:0000313" key="2">
    <source>
        <dbReference type="Proteomes" id="UP000642819"/>
    </source>
</evidence>
<dbReference type="Proteomes" id="UP000642819">
    <property type="component" value="Unassembled WGS sequence"/>
</dbReference>
<protein>
    <recommendedName>
        <fullName evidence="3">DUF4439 domain-containing protein</fullName>
    </recommendedName>
</protein>
<name>A0ABQ3GHQ9_9MICC</name>
<evidence type="ECO:0008006" key="3">
    <source>
        <dbReference type="Google" id="ProtNLM"/>
    </source>
</evidence>